<reference evidence="1" key="1">
    <citation type="submission" date="2022-10" db="EMBL/GenBank/DDBJ databases">
        <title>Whole genome sequencing of three plant growth promoting bacteria isolated from Vachellia tortilis subsp. raddiana in Morocco.</title>
        <authorList>
            <person name="Hnini M."/>
            <person name="Zouagui R."/>
            <person name="Zouagui H."/>
            <person name="Chemao Elfihri M.-W."/>
            <person name="Ibrahimi A."/>
            <person name="Sbabou L."/>
            <person name="Aurag J."/>
        </authorList>
    </citation>
    <scope>NUCLEOTIDE SEQUENCE</scope>
    <source>
        <strain evidence="1">LMR678</strain>
    </source>
</reference>
<dbReference type="EMBL" id="JAPVOI010000005">
    <property type="protein sequence ID" value="MCZ4093390.1"/>
    <property type="molecule type" value="Genomic_DNA"/>
</dbReference>
<proteinExistence type="predicted"/>
<evidence type="ECO:0008006" key="3">
    <source>
        <dbReference type="Google" id="ProtNLM"/>
    </source>
</evidence>
<keyword evidence="2" id="KW-1185">Reference proteome</keyword>
<sequence length="284" mass="31147">MQDNIRPIAPISVAGLVPQVPETGMPICEVVDPSTLYVDPAYQRNVGDKGMRQIRRIIEGFDWAKFKPPNCAYSQCDGKTILKVLDGQHTAIAAASNPHVHSIPVMIVEADDTVAQAKAFIGQNTDRLGITALQLHQAALAAADEDAQTLELVCSRARIKVLKTTNAYTGTGARQTIAIKQLEALISRQGAKVAREILEVLANAERGPLTAPQIKAVELLMTDPEYADKFNPEDLTEAIVDLLFTAEDEAKLLAVTHKISFWKALAITWFRKCRKRRQMPVKAA</sequence>
<accession>A0ABT4KNN3</accession>
<gene>
    <name evidence="1" type="ORF">O3W52_26465</name>
</gene>
<dbReference type="Proteomes" id="UP001079430">
    <property type="component" value="Unassembled WGS sequence"/>
</dbReference>
<protein>
    <recommendedName>
        <fullName evidence="3">ParB-like nuclease family protein</fullName>
    </recommendedName>
</protein>
<evidence type="ECO:0000313" key="1">
    <source>
        <dbReference type="EMBL" id="MCZ4093390.1"/>
    </source>
</evidence>
<organism evidence="1 2">
    <name type="scientific">Sinorhizobium psoraleae</name>
    <dbReference type="NCBI Taxonomy" id="520838"/>
    <lineage>
        <taxon>Bacteria</taxon>
        <taxon>Pseudomonadati</taxon>
        <taxon>Pseudomonadota</taxon>
        <taxon>Alphaproteobacteria</taxon>
        <taxon>Hyphomicrobiales</taxon>
        <taxon>Rhizobiaceae</taxon>
        <taxon>Sinorhizobium/Ensifer group</taxon>
        <taxon>Sinorhizobium</taxon>
    </lineage>
</organism>
<comment type="caution">
    <text evidence="1">The sequence shown here is derived from an EMBL/GenBank/DDBJ whole genome shotgun (WGS) entry which is preliminary data.</text>
</comment>
<dbReference type="RefSeq" id="WP_269285155.1">
    <property type="nucleotide sequence ID" value="NZ_JAPVOI010000005.1"/>
</dbReference>
<name>A0ABT4KNN3_9HYPH</name>
<evidence type="ECO:0000313" key="2">
    <source>
        <dbReference type="Proteomes" id="UP001079430"/>
    </source>
</evidence>